<evidence type="ECO:0000256" key="5">
    <source>
        <dbReference type="ARBA" id="ARBA00022833"/>
    </source>
</evidence>
<dbReference type="AlphaFoldDB" id="F4FZT7"/>
<dbReference type="SUPFAM" id="SSF56796">
    <property type="entry name" value="Dehydroquinate synthase-like"/>
    <property type="match status" value="1"/>
</dbReference>
<evidence type="ECO:0000256" key="3">
    <source>
        <dbReference type="ARBA" id="ARBA00022723"/>
    </source>
</evidence>
<evidence type="ECO:0000259" key="10">
    <source>
        <dbReference type="Pfam" id="PF01761"/>
    </source>
</evidence>
<evidence type="ECO:0000256" key="4">
    <source>
        <dbReference type="ARBA" id="ARBA00022741"/>
    </source>
</evidence>
<organism evidence="12 13">
    <name type="scientific">Metallosphaera cuprina (strain Ar-4)</name>
    <dbReference type="NCBI Taxonomy" id="1006006"/>
    <lineage>
        <taxon>Archaea</taxon>
        <taxon>Thermoproteota</taxon>
        <taxon>Thermoprotei</taxon>
        <taxon>Sulfolobales</taxon>
        <taxon>Sulfolobaceae</taxon>
        <taxon>Metallosphaera</taxon>
    </lineage>
</organism>
<dbReference type="KEGG" id="mcn:Mcup_0408"/>
<sequence>MIDFSEKICCSEVRVKIGREVLGELDSLQGKKGIVHPRTLRTQLKADLDIEIEDGERGKDISVAMRIVDELLSSGFTRGDYLIAMGGGTVLDVTGFSASIFMRGLNLINVPTTLLGMVDAAIGGKNGVNYRLAKNMIGTFYQPFMIVEDLSFLDTLPVEEFRRGMAEVIKYALVLDKELYDFLSLNHDSIMKRNQDVLEKVIYSSVKDKLFVVSEDERETKGVRIVLNFGHTIGHAIEAGSDFKVPHGLAISVGMVCEAKIAEEMGYAEEGVVEDVLWLLQLYGLPISMDQLNAKVEVERALKSMLMDKKRRGEETLMPFPTRIGNWRSVSVPNDTLVSFSKQCLGGN</sequence>
<evidence type="ECO:0000259" key="11">
    <source>
        <dbReference type="Pfam" id="PF24621"/>
    </source>
</evidence>
<proteinExistence type="predicted"/>
<keyword evidence="13" id="KW-1185">Reference proteome</keyword>
<feature type="domain" description="3-dehydroquinate synthase N-terminal" evidence="10">
    <location>
        <begin position="50"/>
        <end position="162"/>
    </location>
</feature>
<dbReference type="Pfam" id="PF24621">
    <property type="entry name" value="DHQS_C"/>
    <property type="match status" value="1"/>
</dbReference>
<dbReference type="InterPro" id="IPR016037">
    <property type="entry name" value="DHQ_synth_AroB"/>
</dbReference>
<dbReference type="PANTHER" id="PTHR43622:SF1">
    <property type="entry name" value="3-DEHYDROQUINATE SYNTHASE"/>
    <property type="match status" value="1"/>
</dbReference>
<keyword evidence="6" id="KW-0520">NAD</keyword>
<dbReference type="GO" id="GO:0009073">
    <property type="term" value="P:aromatic amino acid family biosynthetic process"/>
    <property type="evidence" value="ECO:0007669"/>
    <property type="project" value="InterPro"/>
</dbReference>
<dbReference type="GO" id="GO:0009423">
    <property type="term" value="P:chorismate biosynthetic process"/>
    <property type="evidence" value="ECO:0007669"/>
    <property type="project" value="UniProtKB-UniRule"/>
</dbReference>
<dbReference type="Pfam" id="PF01761">
    <property type="entry name" value="DHQ_synthase"/>
    <property type="match status" value="1"/>
</dbReference>
<name>F4FZT7_METCR</name>
<evidence type="ECO:0000256" key="8">
    <source>
        <dbReference type="ARBA" id="ARBA00023285"/>
    </source>
</evidence>
<dbReference type="OrthoDB" id="21407at2157"/>
<dbReference type="STRING" id="1006006.Mcup_0408"/>
<dbReference type="Proteomes" id="UP000007812">
    <property type="component" value="Chromosome"/>
</dbReference>
<keyword evidence="7" id="KW-0456">Lyase</keyword>
<protein>
    <recommendedName>
        <fullName evidence="9">3-dehydroquinate synthase</fullName>
        <ecNumber evidence="9">4.2.3.4</ecNumber>
    </recommendedName>
</protein>
<keyword evidence="3" id="KW-0479">Metal-binding</keyword>
<accession>F4FZT7</accession>
<dbReference type="InterPro" id="IPR030960">
    <property type="entry name" value="DHQS/DOIS_N"/>
</dbReference>
<dbReference type="EMBL" id="CP002656">
    <property type="protein sequence ID" value="AEB94516.1"/>
    <property type="molecule type" value="Genomic_DNA"/>
</dbReference>
<keyword evidence="5" id="KW-0862">Zinc</keyword>
<keyword evidence="8" id="KW-0170">Cobalt</keyword>
<dbReference type="Gene3D" id="1.20.1090.10">
    <property type="entry name" value="Dehydroquinate synthase-like - alpha domain"/>
    <property type="match status" value="1"/>
</dbReference>
<dbReference type="PIRSF" id="PIRSF001455">
    <property type="entry name" value="DHQ_synth"/>
    <property type="match status" value="1"/>
</dbReference>
<evidence type="ECO:0000256" key="7">
    <source>
        <dbReference type="ARBA" id="ARBA00023239"/>
    </source>
</evidence>
<dbReference type="NCBIfam" id="TIGR01357">
    <property type="entry name" value="aroB"/>
    <property type="match status" value="1"/>
</dbReference>
<dbReference type="GO" id="GO:0000166">
    <property type="term" value="F:nucleotide binding"/>
    <property type="evidence" value="ECO:0007669"/>
    <property type="project" value="UniProtKB-KW"/>
</dbReference>
<evidence type="ECO:0000313" key="12">
    <source>
        <dbReference type="EMBL" id="AEB94516.1"/>
    </source>
</evidence>
<dbReference type="GO" id="GO:0046872">
    <property type="term" value="F:metal ion binding"/>
    <property type="evidence" value="ECO:0007669"/>
    <property type="project" value="UniProtKB-KW"/>
</dbReference>
<reference evidence="12 13" key="1">
    <citation type="journal article" date="2011" name="J. Bacteriol.">
        <title>Complete genome sequence of Metallosphaera cuprina, a metal sulfide-oxidizing archaeon from a hot spring.</title>
        <authorList>
            <person name="Liu L.J."/>
            <person name="You X.Y."/>
            <person name="Zheng H."/>
            <person name="Wang S."/>
            <person name="Jiang C.Y."/>
            <person name="Liu S.J."/>
        </authorList>
    </citation>
    <scope>NUCLEOTIDE SEQUENCE [LARGE SCALE GENOMIC DNA]</scope>
    <source>
        <strain evidence="12 13">Ar-4</strain>
    </source>
</reference>
<evidence type="ECO:0000256" key="6">
    <source>
        <dbReference type="ARBA" id="ARBA00023027"/>
    </source>
</evidence>
<evidence type="ECO:0000256" key="2">
    <source>
        <dbReference type="ARBA" id="ARBA00001941"/>
    </source>
</evidence>
<dbReference type="GeneID" id="10492602"/>
<gene>
    <name evidence="12" type="ordered locus">Mcup_0408</name>
</gene>
<keyword evidence="4" id="KW-0547">Nucleotide-binding</keyword>
<dbReference type="PATRIC" id="fig|1006006.8.peg.410"/>
<evidence type="ECO:0000256" key="9">
    <source>
        <dbReference type="NCBIfam" id="TIGR01357"/>
    </source>
</evidence>
<dbReference type="GO" id="GO:0005737">
    <property type="term" value="C:cytoplasm"/>
    <property type="evidence" value="ECO:0007669"/>
    <property type="project" value="InterPro"/>
</dbReference>
<dbReference type="GO" id="GO:0003856">
    <property type="term" value="F:3-dehydroquinate synthase activity"/>
    <property type="evidence" value="ECO:0007669"/>
    <property type="project" value="UniProtKB-UniRule"/>
</dbReference>
<dbReference type="Gene3D" id="3.40.50.1970">
    <property type="match status" value="1"/>
</dbReference>
<comment type="cofactor">
    <cofactor evidence="1">
        <name>NAD(+)</name>
        <dbReference type="ChEBI" id="CHEBI:57540"/>
    </cofactor>
</comment>
<dbReference type="EC" id="4.2.3.4" evidence="9"/>
<feature type="domain" description="3-dehydroquinate synthase C-terminal" evidence="11">
    <location>
        <begin position="164"/>
        <end position="310"/>
    </location>
</feature>
<dbReference type="PANTHER" id="PTHR43622">
    <property type="entry name" value="3-DEHYDROQUINATE SYNTHASE"/>
    <property type="match status" value="1"/>
</dbReference>
<dbReference type="InterPro" id="IPR030963">
    <property type="entry name" value="DHQ_synth_fam"/>
</dbReference>
<dbReference type="RefSeq" id="WP_013737014.1">
    <property type="nucleotide sequence ID" value="NC_015435.1"/>
</dbReference>
<dbReference type="CDD" id="cd08195">
    <property type="entry name" value="DHQS"/>
    <property type="match status" value="1"/>
</dbReference>
<dbReference type="InterPro" id="IPR056179">
    <property type="entry name" value="DHQS_C"/>
</dbReference>
<dbReference type="eggNOG" id="arCOG00983">
    <property type="taxonomic scope" value="Archaea"/>
</dbReference>
<evidence type="ECO:0000313" key="13">
    <source>
        <dbReference type="Proteomes" id="UP000007812"/>
    </source>
</evidence>
<dbReference type="HOGENOM" id="CLU_001201_0_1_2"/>
<dbReference type="InterPro" id="IPR050071">
    <property type="entry name" value="Dehydroquinate_synthase"/>
</dbReference>
<evidence type="ECO:0000256" key="1">
    <source>
        <dbReference type="ARBA" id="ARBA00001911"/>
    </source>
</evidence>
<comment type="cofactor">
    <cofactor evidence="2">
        <name>Co(2+)</name>
        <dbReference type="ChEBI" id="CHEBI:48828"/>
    </cofactor>
</comment>